<sequence>MKKLLTLPLDNSTFVRGGLSKRIHLKDSL</sequence>
<reference evidence="1 2" key="1">
    <citation type="submission" date="2023-04" db="EMBL/GenBank/DDBJ databases">
        <authorList>
            <person name="Wang C."/>
            <person name="Guo Z."/>
            <person name="Wang M."/>
            <person name="Wang X."/>
            <person name="Ji F."/>
            <person name="Zhao J."/>
            <person name="Zeng J."/>
            <person name="Zuo J."/>
        </authorList>
    </citation>
    <scope>NUCLEOTIDE SEQUENCE [LARGE SCALE GENOMIC DNA]</scope>
</reference>
<accession>A0AA51U8N3</accession>
<organism evidence="1 2">
    <name type="scientific">Escherichia phage pEC-M719-6WT.1</name>
    <dbReference type="NCBI Taxonomy" id="3056220"/>
    <lineage>
        <taxon>Viruses</taxon>
        <taxon>Duplodnaviria</taxon>
        <taxon>Heunggongvirae</taxon>
        <taxon>Uroviricota</taxon>
        <taxon>Caudoviricetes</taxon>
        <taxon>Andersonviridae</taxon>
        <taxon>Ounavirinae</taxon>
        <taxon>Mooglevirus</taxon>
        <taxon>Mooglevirus M7196WT1</taxon>
    </lineage>
</organism>
<proteinExistence type="predicted"/>
<keyword evidence="2" id="KW-1185">Reference proteome</keyword>
<protein>
    <submittedName>
        <fullName evidence="1">Uncharacterized protein</fullName>
    </submittedName>
</protein>
<dbReference type="EMBL" id="OQ845957">
    <property type="protein sequence ID" value="WMU95597.1"/>
    <property type="molecule type" value="Genomic_DNA"/>
</dbReference>
<name>A0AA51U8N3_9CAUD</name>
<evidence type="ECO:0000313" key="1">
    <source>
        <dbReference type="EMBL" id="WMU95597.1"/>
    </source>
</evidence>
<evidence type="ECO:0000313" key="2">
    <source>
        <dbReference type="Proteomes" id="UP001268809"/>
    </source>
</evidence>
<dbReference type="Proteomes" id="UP001268809">
    <property type="component" value="Segment"/>
</dbReference>